<reference evidence="2" key="1">
    <citation type="submission" date="2020-11" db="EMBL/GenBank/DDBJ databases">
        <authorList>
            <consortium name="DOE Joint Genome Institute"/>
            <person name="Ahrendt S."/>
            <person name="Riley R."/>
            <person name="Andreopoulos W."/>
            <person name="Labutti K."/>
            <person name="Pangilinan J."/>
            <person name="Ruiz-Duenas F.J."/>
            <person name="Barrasa J.M."/>
            <person name="Sanchez-Garcia M."/>
            <person name="Camarero S."/>
            <person name="Miyauchi S."/>
            <person name="Serrano A."/>
            <person name="Linde D."/>
            <person name="Babiker R."/>
            <person name="Drula E."/>
            <person name="Ayuso-Fernandez I."/>
            <person name="Pacheco R."/>
            <person name="Padilla G."/>
            <person name="Ferreira P."/>
            <person name="Barriuso J."/>
            <person name="Kellner H."/>
            <person name="Castanera R."/>
            <person name="Alfaro M."/>
            <person name="Ramirez L."/>
            <person name="Pisabarro A.G."/>
            <person name="Kuo A."/>
            <person name="Tritt A."/>
            <person name="Lipzen A."/>
            <person name="He G."/>
            <person name="Yan M."/>
            <person name="Ng V."/>
            <person name="Cullen D."/>
            <person name="Martin F."/>
            <person name="Rosso M.-N."/>
            <person name="Henrissat B."/>
            <person name="Hibbett D."/>
            <person name="Martinez A.T."/>
            <person name="Grigoriev I.V."/>
        </authorList>
    </citation>
    <scope>NUCLEOTIDE SEQUENCE</scope>
    <source>
        <strain evidence="2">ATCC 90797</strain>
    </source>
</reference>
<protein>
    <submittedName>
        <fullName evidence="2">Uncharacterized protein</fullName>
    </submittedName>
</protein>
<dbReference type="EMBL" id="MU154524">
    <property type="protein sequence ID" value="KAF9501311.1"/>
    <property type="molecule type" value="Genomic_DNA"/>
</dbReference>
<name>A0A9P6A8Q2_PLEER</name>
<accession>A0A9P6A8Q2</accession>
<evidence type="ECO:0000313" key="3">
    <source>
        <dbReference type="Proteomes" id="UP000807025"/>
    </source>
</evidence>
<proteinExistence type="predicted"/>
<comment type="caution">
    <text evidence="2">The sequence shown here is derived from an EMBL/GenBank/DDBJ whole genome shotgun (WGS) entry which is preliminary data.</text>
</comment>
<feature type="region of interest" description="Disordered" evidence="1">
    <location>
        <begin position="67"/>
        <end position="89"/>
    </location>
</feature>
<organism evidence="2 3">
    <name type="scientific">Pleurotus eryngii</name>
    <name type="common">Boletus of the steppes</name>
    <dbReference type="NCBI Taxonomy" id="5323"/>
    <lineage>
        <taxon>Eukaryota</taxon>
        <taxon>Fungi</taxon>
        <taxon>Dikarya</taxon>
        <taxon>Basidiomycota</taxon>
        <taxon>Agaricomycotina</taxon>
        <taxon>Agaricomycetes</taxon>
        <taxon>Agaricomycetidae</taxon>
        <taxon>Agaricales</taxon>
        <taxon>Pleurotineae</taxon>
        <taxon>Pleurotaceae</taxon>
        <taxon>Pleurotus</taxon>
    </lineage>
</organism>
<dbReference type="Proteomes" id="UP000807025">
    <property type="component" value="Unassembled WGS sequence"/>
</dbReference>
<dbReference type="AlphaFoldDB" id="A0A9P6A8Q2"/>
<dbReference type="OrthoDB" id="3270804at2759"/>
<evidence type="ECO:0000256" key="1">
    <source>
        <dbReference type="SAM" id="MobiDB-lite"/>
    </source>
</evidence>
<sequence length="206" mass="21240">MVSSTPISASPDKEDSLSVLVASNISLSDSVAALTQQVASLSLTVASLAHGTGHHEVTASPSATLVASAAPAEGDDDDDDDHLSYISEPDDNYSNFTSIQASTTQAITSPPVTTGMPAAAGTVGAPGGGDPGAPATAVYHAPDIDPSLRWYLVTVGRRVGVIQGWENVAPLVLGIRGAVFNRQPSQQVGLQRFHEARSNNNVREVN</sequence>
<gene>
    <name evidence="2" type="ORF">BDN71DRAFT_1492431</name>
</gene>
<evidence type="ECO:0000313" key="2">
    <source>
        <dbReference type="EMBL" id="KAF9501311.1"/>
    </source>
</evidence>
<keyword evidence="3" id="KW-1185">Reference proteome</keyword>